<protein>
    <submittedName>
        <fullName evidence="1">Uncharacterized protein</fullName>
    </submittedName>
</protein>
<accession>X1U1L7</accession>
<organism evidence="1">
    <name type="scientific">marine sediment metagenome</name>
    <dbReference type="NCBI Taxonomy" id="412755"/>
    <lineage>
        <taxon>unclassified sequences</taxon>
        <taxon>metagenomes</taxon>
        <taxon>ecological metagenomes</taxon>
    </lineage>
</organism>
<evidence type="ECO:0000313" key="1">
    <source>
        <dbReference type="EMBL" id="GAI93730.1"/>
    </source>
</evidence>
<feature type="non-terminal residue" evidence="1">
    <location>
        <position position="1"/>
    </location>
</feature>
<comment type="caution">
    <text evidence="1">The sequence shown here is derived from an EMBL/GenBank/DDBJ whole genome shotgun (WGS) entry which is preliminary data.</text>
</comment>
<reference evidence="1" key="1">
    <citation type="journal article" date="2014" name="Front. Microbiol.">
        <title>High frequency of phylogenetically diverse reductive dehalogenase-homologous genes in deep subseafloor sedimentary metagenomes.</title>
        <authorList>
            <person name="Kawai M."/>
            <person name="Futagami T."/>
            <person name="Toyoda A."/>
            <person name="Takaki Y."/>
            <person name="Nishi S."/>
            <person name="Hori S."/>
            <person name="Arai W."/>
            <person name="Tsubouchi T."/>
            <person name="Morono Y."/>
            <person name="Uchiyama I."/>
            <person name="Ito T."/>
            <person name="Fujiyama A."/>
            <person name="Inagaki F."/>
            <person name="Takami H."/>
        </authorList>
    </citation>
    <scope>NUCLEOTIDE SEQUENCE</scope>
    <source>
        <strain evidence="1">Expedition CK06-06</strain>
    </source>
</reference>
<dbReference type="EMBL" id="BARW01023268">
    <property type="protein sequence ID" value="GAI93730.1"/>
    <property type="molecule type" value="Genomic_DNA"/>
</dbReference>
<sequence>DLANFIPEDVDELYDAVTTSIGDVRSDGDLIRSFFEHAQLKL</sequence>
<name>X1U1L7_9ZZZZ</name>
<proteinExistence type="predicted"/>
<dbReference type="AlphaFoldDB" id="X1U1L7"/>
<gene>
    <name evidence="1" type="ORF">S12H4_38627</name>
</gene>